<dbReference type="Proteomes" id="UP000323166">
    <property type="component" value="Unassembled WGS sequence"/>
</dbReference>
<evidence type="ECO:0000313" key="2">
    <source>
        <dbReference type="Proteomes" id="UP000323166"/>
    </source>
</evidence>
<keyword evidence="1" id="KW-0946">Virion</keyword>
<dbReference type="Pfam" id="PF10628">
    <property type="entry name" value="CotE"/>
    <property type="match status" value="1"/>
</dbReference>
<sequence>MSEAAGTEAKAITCSRNTCREIFTKTVCGTAQKSFKYIRYIDLPRVCVPNQIMGCSVIGLRLQKPEVEESGTGVNSLRAKGHCQIHMWYIREHGKETSVLQYPFNFDELLPLDNFNCPNTGNLEVRIITGKKPLVSASAMIENDRIKLDIELRICAELISETKLCVKVVPRP</sequence>
<dbReference type="EMBL" id="VNHM01000012">
    <property type="protein sequence ID" value="TYO94713.1"/>
    <property type="molecule type" value="Genomic_DNA"/>
</dbReference>
<organism evidence="1 2">
    <name type="scientific">Desulfallas thermosapovorans DSM 6562</name>
    <dbReference type="NCBI Taxonomy" id="1121431"/>
    <lineage>
        <taxon>Bacteria</taxon>
        <taxon>Bacillati</taxon>
        <taxon>Bacillota</taxon>
        <taxon>Clostridia</taxon>
        <taxon>Eubacteriales</taxon>
        <taxon>Desulfallaceae</taxon>
        <taxon>Desulfallas</taxon>
    </lineage>
</organism>
<proteinExistence type="predicted"/>
<dbReference type="InterPro" id="IPR018901">
    <property type="entry name" value="Spore_coat_CotE"/>
</dbReference>
<comment type="caution">
    <text evidence="1">The sequence shown here is derived from an EMBL/GenBank/DDBJ whole genome shotgun (WGS) entry which is preliminary data.</text>
</comment>
<evidence type="ECO:0000313" key="1">
    <source>
        <dbReference type="EMBL" id="TYO94713.1"/>
    </source>
</evidence>
<accession>A0A5S4ZPW5</accession>
<name>A0A5S4ZPW5_9FIRM</name>
<dbReference type="RefSeq" id="WP_166512172.1">
    <property type="nucleotide sequence ID" value="NZ_VNHM01000012.1"/>
</dbReference>
<keyword evidence="1" id="KW-0167">Capsid protein</keyword>
<dbReference type="AlphaFoldDB" id="A0A5S4ZPW5"/>
<protein>
    <submittedName>
        <fullName evidence="1">Spore coat protein E</fullName>
    </submittedName>
</protein>
<reference evidence="1 2" key="1">
    <citation type="submission" date="2019-07" db="EMBL/GenBank/DDBJ databases">
        <title>Genomic Encyclopedia of Type Strains, Phase I: the one thousand microbial genomes (KMG-I) project.</title>
        <authorList>
            <person name="Kyrpides N."/>
        </authorList>
    </citation>
    <scope>NUCLEOTIDE SEQUENCE [LARGE SCALE GENOMIC DNA]</scope>
    <source>
        <strain evidence="1 2">DSM 6562</strain>
    </source>
</reference>
<gene>
    <name evidence="1" type="ORF">LX24_02182</name>
</gene>
<keyword evidence="2" id="KW-1185">Reference proteome</keyword>